<evidence type="ECO:0000256" key="3">
    <source>
        <dbReference type="ARBA" id="ARBA00022741"/>
    </source>
</evidence>
<evidence type="ECO:0000256" key="4">
    <source>
        <dbReference type="ARBA" id="ARBA00022840"/>
    </source>
</evidence>
<keyword evidence="3" id="KW-0547">Nucleotide-binding</keyword>
<reference evidence="6 7" key="1">
    <citation type="submission" date="2017-10" db="EMBL/GenBank/DDBJ databases">
        <title>Draft genome of two endophytic bacteria isolated from 'guarana' Paullinia cupana (Mart.) Ducke.</title>
        <authorList>
            <person name="Siqueira K.A."/>
            <person name="Liotti R.G."/>
            <person name="Mendes T.A."/>
            <person name="Soares M.A."/>
        </authorList>
    </citation>
    <scope>NUCLEOTIDE SEQUENCE [LARGE SCALE GENOMIC DNA]</scope>
    <source>
        <strain evidence="6 7">342</strain>
    </source>
</reference>
<proteinExistence type="inferred from homology"/>
<evidence type="ECO:0000256" key="2">
    <source>
        <dbReference type="ARBA" id="ARBA00022448"/>
    </source>
</evidence>
<dbReference type="PANTHER" id="PTHR42734">
    <property type="entry name" value="METAL TRANSPORT SYSTEM ATP-BINDING PROTEIN TM_0124-RELATED"/>
    <property type="match status" value="1"/>
</dbReference>
<dbReference type="CDD" id="cd03235">
    <property type="entry name" value="ABC_Metallic_Cations"/>
    <property type="match status" value="1"/>
</dbReference>
<dbReference type="GO" id="GO:0016887">
    <property type="term" value="F:ATP hydrolysis activity"/>
    <property type="evidence" value="ECO:0007669"/>
    <property type="project" value="InterPro"/>
</dbReference>
<evidence type="ECO:0000313" key="7">
    <source>
        <dbReference type="Proteomes" id="UP000239181"/>
    </source>
</evidence>
<dbReference type="PROSITE" id="PS50893">
    <property type="entry name" value="ABC_TRANSPORTER_2"/>
    <property type="match status" value="1"/>
</dbReference>
<dbReference type="SUPFAM" id="SSF52540">
    <property type="entry name" value="P-loop containing nucleoside triphosphate hydrolases"/>
    <property type="match status" value="1"/>
</dbReference>
<dbReference type="Proteomes" id="UP000239181">
    <property type="component" value="Unassembled WGS sequence"/>
</dbReference>
<dbReference type="InterPro" id="IPR027417">
    <property type="entry name" value="P-loop_NTPase"/>
</dbReference>
<keyword evidence="4 6" id="KW-0067">ATP-binding</keyword>
<sequence length="229" mass="25137">MITLNKLVVGYQQRAVTPELVGEFTQGSMTALVGDNGSGKSTLLKTLCGMIPPVSGSISLPTPRPTIAWLPQHAELEKTFPLTVFDLVAMGFWRQCGWFGGINRQQRKQIFEALERVRMLPFIDAAPGTLSGGQLQRVLFARLLIQDAELLLLDEPFSGVDSDTIALLIELLAERHRAGCTLIVVLHDMATVANHFPQVLRLKPNHSEWSCRSCGVTGLNFSRSAGERA</sequence>
<dbReference type="InterPro" id="IPR003439">
    <property type="entry name" value="ABC_transporter-like_ATP-bd"/>
</dbReference>
<dbReference type="PROSITE" id="PS00211">
    <property type="entry name" value="ABC_TRANSPORTER_1"/>
    <property type="match status" value="1"/>
</dbReference>
<dbReference type="PANTHER" id="PTHR42734:SF5">
    <property type="entry name" value="IRON TRANSPORT SYSTEM ATP-BINDING PROTEIN HI_0361-RELATED"/>
    <property type="match status" value="1"/>
</dbReference>
<name>A0A2S9IHH3_9GAMM</name>
<dbReference type="InterPro" id="IPR050153">
    <property type="entry name" value="Metal_Ion_Import_ABC"/>
</dbReference>
<organism evidence="6 7">
    <name type="scientific">Pantoea coffeiphila</name>
    <dbReference type="NCBI Taxonomy" id="1465635"/>
    <lineage>
        <taxon>Bacteria</taxon>
        <taxon>Pseudomonadati</taxon>
        <taxon>Pseudomonadota</taxon>
        <taxon>Gammaproteobacteria</taxon>
        <taxon>Enterobacterales</taxon>
        <taxon>Erwiniaceae</taxon>
        <taxon>Pantoea</taxon>
    </lineage>
</organism>
<keyword evidence="2" id="KW-0813">Transport</keyword>
<dbReference type="Pfam" id="PF00005">
    <property type="entry name" value="ABC_tran"/>
    <property type="match status" value="1"/>
</dbReference>
<evidence type="ECO:0000313" key="6">
    <source>
        <dbReference type="EMBL" id="PRD17219.1"/>
    </source>
</evidence>
<protein>
    <submittedName>
        <fullName evidence="6">ABC transporter ATP-binding protein</fullName>
    </submittedName>
</protein>
<comment type="caution">
    <text evidence="6">The sequence shown here is derived from an EMBL/GenBank/DDBJ whole genome shotgun (WGS) entry which is preliminary data.</text>
</comment>
<evidence type="ECO:0000256" key="1">
    <source>
        <dbReference type="ARBA" id="ARBA00006526"/>
    </source>
</evidence>
<comment type="similarity">
    <text evidence="1">Belongs to the ABC transporter superfamily. Drug exporter-2 (TC 3.A.1.117) family.</text>
</comment>
<dbReference type="Gene3D" id="3.40.50.300">
    <property type="entry name" value="P-loop containing nucleotide triphosphate hydrolases"/>
    <property type="match status" value="1"/>
</dbReference>
<dbReference type="InterPro" id="IPR003593">
    <property type="entry name" value="AAA+_ATPase"/>
</dbReference>
<dbReference type="InterPro" id="IPR017871">
    <property type="entry name" value="ABC_transporter-like_CS"/>
</dbReference>
<dbReference type="RefSeq" id="WP_105590819.1">
    <property type="nucleotide sequence ID" value="NZ_PDET01000001.1"/>
</dbReference>
<dbReference type="EMBL" id="PDET01000001">
    <property type="protein sequence ID" value="PRD17219.1"/>
    <property type="molecule type" value="Genomic_DNA"/>
</dbReference>
<gene>
    <name evidence="6" type="ORF">CQW29_00870</name>
</gene>
<evidence type="ECO:0000259" key="5">
    <source>
        <dbReference type="PROSITE" id="PS50893"/>
    </source>
</evidence>
<dbReference type="SMART" id="SM00382">
    <property type="entry name" value="AAA"/>
    <property type="match status" value="1"/>
</dbReference>
<dbReference type="OrthoDB" id="9806726at2"/>
<feature type="domain" description="ABC transporter" evidence="5">
    <location>
        <begin position="2"/>
        <end position="229"/>
    </location>
</feature>
<accession>A0A2S9IHH3</accession>
<dbReference type="GO" id="GO:0005524">
    <property type="term" value="F:ATP binding"/>
    <property type="evidence" value="ECO:0007669"/>
    <property type="project" value="UniProtKB-KW"/>
</dbReference>
<keyword evidence="7" id="KW-1185">Reference proteome</keyword>
<dbReference type="AlphaFoldDB" id="A0A2S9IHH3"/>